<accession>A0A7Z0CKJ9</accession>
<gene>
    <name evidence="3" type="ORF">BJ993_001314</name>
</gene>
<dbReference type="InterPro" id="IPR029479">
    <property type="entry name" value="Nitroreductase"/>
</dbReference>
<dbReference type="Gene3D" id="3.40.109.10">
    <property type="entry name" value="NADH Oxidase"/>
    <property type="match status" value="1"/>
</dbReference>
<proteinExistence type="predicted"/>
<protein>
    <submittedName>
        <fullName evidence="3">Nitroreductase</fullName>
    </submittedName>
</protein>
<dbReference type="RefSeq" id="WP_179648149.1">
    <property type="nucleotide sequence ID" value="NZ_JACBZM010000001.1"/>
</dbReference>
<evidence type="ECO:0000256" key="1">
    <source>
        <dbReference type="SAM" id="MobiDB-lite"/>
    </source>
</evidence>
<organism evidence="3 4">
    <name type="scientific">Nocardioides aromaticivorans</name>
    <dbReference type="NCBI Taxonomy" id="200618"/>
    <lineage>
        <taxon>Bacteria</taxon>
        <taxon>Bacillati</taxon>
        <taxon>Actinomycetota</taxon>
        <taxon>Actinomycetes</taxon>
        <taxon>Propionibacteriales</taxon>
        <taxon>Nocardioidaceae</taxon>
        <taxon>Nocardioides</taxon>
    </lineage>
</organism>
<feature type="domain" description="Nitroreductase" evidence="2">
    <location>
        <begin position="7"/>
        <end position="183"/>
    </location>
</feature>
<sequence length="229" mass="24717">MEFAEVVRRRRMTRAYAPDPVDPAVVEAALAAATRAPSAGFSQGWAFVVLDTPDAVRGFWRAQTDAAADGGSPDRWLAGMMTAPVVVVPCSRRSAYLDRYAEADKRRAGLHERDEDRWAMPYWHLDTAMASLLVLQSVTDAGLGACFFGLVPDRVEAVKERLGLVDTADEEAPHPIGAITIGHPAPPADRAAGARGSASRRRRTPWQEVAHRGRWGAGWSTDADGEAAG</sequence>
<feature type="region of interest" description="Disordered" evidence="1">
    <location>
        <begin position="179"/>
        <end position="229"/>
    </location>
</feature>
<dbReference type="PANTHER" id="PTHR23026:SF123">
    <property type="entry name" value="NAD(P)H NITROREDUCTASE RV3131-RELATED"/>
    <property type="match status" value="1"/>
</dbReference>
<dbReference type="SUPFAM" id="SSF55469">
    <property type="entry name" value="FMN-dependent nitroreductase-like"/>
    <property type="match status" value="1"/>
</dbReference>
<dbReference type="AlphaFoldDB" id="A0A7Z0CKJ9"/>
<comment type="caution">
    <text evidence="3">The sequence shown here is derived from an EMBL/GenBank/DDBJ whole genome shotgun (WGS) entry which is preliminary data.</text>
</comment>
<reference evidence="3 4" key="1">
    <citation type="submission" date="2020-07" db="EMBL/GenBank/DDBJ databases">
        <title>Sequencing the genomes of 1000 actinobacteria strains.</title>
        <authorList>
            <person name="Klenk H.-P."/>
        </authorList>
    </citation>
    <scope>NUCLEOTIDE SEQUENCE [LARGE SCALE GENOMIC DNA]</scope>
    <source>
        <strain evidence="3 4">DSM 15131</strain>
    </source>
</reference>
<dbReference type="PANTHER" id="PTHR23026">
    <property type="entry name" value="NADPH NITROREDUCTASE"/>
    <property type="match status" value="1"/>
</dbReference>
<dbReference type="Proteomes" id="UP000562045">
    <property type="component" value="Unassembled WGS sequence"/>
</dbReference>
<evidence type="ECO:0000313" key="3">
    <source>
        <dbReference type="EMBL" id="NYI44234.1"/>
    </source>
</evidence>
<dbReference type="GO" id="GO:0016491">
    <property type="term" value="F:oxidoreductase activity"/>
    <property type="evidence" value="ECO:0007669"/>
    <property type="project" value="InterPro"/>
</dbReference>
<dbReference type="InterPro" id="IPR000415">
    <property type="entry name" value="Nitroreductase-like"/>
</dbReference>
<feature type="compositionally biased region" description="Low complexity" evidence="1">
    <location>
        <begin position="188"/>
        <end position="197"/>
    </location>
</feature>
<name>A0A7Z0CKJ9_9ACTN</name>
<dbReference type="EMBL" id="JACBZM010000001">
    <property type="protein sequence ID" value="NYI44234.1"/>
    <property type="molecule type" value="Genomic_DNA"/>
</dbReference>
<evidence type="ECO:0000313" key="4">
    <source>
        <dbReference type="Proteomes" id="UP000562045"/>
    </source>
</evidence>
<dbReference type="InterPro" id="IPR050627">
    <property type="entry name" value="Nitroreductase/BluB"/>
</dbReference>
<dbReference type="Pfam" id="PF00881">
    <property type="entry name" value="Nitroreductase"/>
    <property type="match status" value="1"/>
</dbReference>
<evidence type="ECO:0000259" key="2">
    <source>
        <dbReference type="Pfam" id="PF00881"/>
    </source>
</evidence>